<evidence type="ECO:0000259" key="1">
    <source>
        <dbReference type="PROSITE" id="PS50878"/>
    </source>
</evidence>
<dbReference type="InterPro" id="IPR043502">
    <property type="entry name" value="DNA/RNA_pol_sf"/>
</dbReference>
<organism evidence="2 3">
    <name type="scientific">Henosepilachna vigintioctopunctata</name>
    <dbReference type="NCBI Taxonomy" id="420089"/>
    <lineage>
        <taxon>Eukaryota</taxon>
        <taxon>Metazoa</taxon>
        <taxon>Ecdysozoa</taxon>
        <taxon>Arthropoda</taxon>
        <taxon>Hexapoda</taxon>
        <taxon>Insecta</taxon>
        <taxon>Pterygota</taxon>
        <taxon>Neoptera</taxon>
        <taxon>Endopterygota</taxon>
        <taxon>Coleoptera</taxon>
        <taxon>Polyphaga</taxon>
        <taxon>Cucujiformia</taxon>
        <taxon>Coccinelloidea</taxon>
        <taxon>Coccinellidae</taxon>
        <taxon>Epilachninae</taxon>
        <taxon>Epilachnini</taxon>
        <taxon>Henosepilachna</taxon>
    </lineage>
</organism>
<accession>A0AAW1U617</accession>
<dbReference type="InterPro" id="IPR000477">
    <property type="entry name" value="RT_dom"/>
</dbReference>
<evidence type="ECO:0000313" key="3">
    <source>
        <dbReference type="Proteomes" id="UP001431783"/>
    </source>
</evidence>
<dbReference type="Pfam" id="PF00078">
    <property type="entry name" value="RVT_1"/>
    <property type="match status" value="1"/>
</dbReference>
<comment type="caution">
    <text evidence="2">The sequence shown here is derived from an EMBL/GenBank/DDBJ whole genome shotgun (WGS) entry which is preliminary data.</text>
</comment>
<dbReference type="EMBL" id="JARQZJ010000035">
    <property type="protein sequence ID" value="KAK9876112.1"/>
    <property type="molecule type" value="Genomic_DNA"/>
</dbReference>
<name>A0AAW1U617_9CUCU</name>
<feature type="domain" description="Reverse transcriptase" evidence="1">
    <location>
        <begin position="1"/>
        <end position="243"/>
    </location>
</feature>
<evidence type="ECO:0000313" key="2">
    <source>
        <dbReference type="EMBL" id="KAK9876112.1"/>
    </source>
</evidence>
<dbReference type="PROSITE" id="PS50878">
    <property type="entry name" value="RT_POL"/>
    <property type="match status" value="1"/>
</dbReference>
<sequence>MEVNNYRPISLVTNFSKLLEKAIKSRIVSFFDRFKILSKQQFGFRAGKSTQDALAKLSERLYQALDDSRPCLCIFVDLAKAFDTVSHELLLNKLSTYGVRGIALCMIRSYLNGRKQCVSVCDKYSEFRDVSCGVPQGTVLGPLLFVIYVNDLLASSDIFSYADDTAIFCESDNWRDLRIKAENTLREVKLWFDFNLLTMNIEKTKFIIFSCYNVGRPTYTTLNIDRDLHITTTESIKYLGVIIDKNLKWDIHIQSVVEKVRRHLCRFRYLTEFLDLPRLRTLYIALVQSLLSYGMLIWGGALNVHLKSLEIIQKWVLKIILKRNREYSTIEVFRESGVLDIRRLFFQSLLCYNHKNEVEVNYLKHCYNTRNKHNVPLKDRANKVIGQRHFIYILQRLLQRTPVSIVQIRKFKEFKKNLVQWLLGLDLAMVDCVMDTGSYLPA</sequence>
<protein>
    <recommendedName>
        <fullName evidence="1">Reverse transcriptase domain-containing protein</fullName>
    </recommendedName>
</protein>
<dbReference type="Proteomes" id="UP001431783">
    <property type="component" value="Unassembled WGS sequence"/>
</dbReference>
<dbReference type="GO" id="GO:0071897">
    <property type="term" value="P:DNA biosynthetic process"/>
    <property type="evidence" value="ECO:0007669"/>
    <property type="project" value="UniProtKB-ARBA"/>
</dbReference>
<dbReference type="PANTHER" id="PTHR33332">
    <property type="entry name" value="REVERSE TRANSCRIPTASE DOMAIN-CONTAINING PROTEIN"/>
    <property type="match status" value="1"/>
</dbReference>
<dbReference type="CDD" id="cd01650">
    <property type="entry name" value="RT_nLTR_like"/>
    <property type="match status" value="1"/>
</dbReference>
<gene>
    <name evidence="2" type="ORF">WA026_011229</name>
</gene>
<keyword evidence="3" id="KW-1185">Reference proteome</keyword>
<dbReference type="AlphaFoldDB" id="A0AAW1U617"/>
<dbReference type="SUPFAM" id="SSF56672">
    <property type="entry name" value="DNA/RNA polymerases"/>
    <property type="match status" value="1"/>
</dbReference>
<reference evidence="2 3" key="1">
    <citation type="submission" date="2023-03" db="EMBL/GenBank/DDBJ databases">
        <title>Genome insight into feeding habits of ladybird beetles.</title>
        <authorList>
            <person name="Li H.-S."/>
            <person name="Huang Y.-H."/>
            <person name="Pang H."/>
        </authorList>
    </citation>
    <scope>NUCLEOTIDE SEQUENCE [LARGE SCALE GENOMIC DNA]</scope>
    <source>
        <strain evidence="2">SYSU_2023b</strain>
        <tissue evidence="2">Whole body</tissue>
    </source>
</reference>
<proteinExistence type="predicted"/>